<sequence length="102" mass="11018">MLVQWVVGRACSVMESSHCDQMPFGRVAQPQPWPQGRAQASDPFGSALSCTLFLMMATAASPFTLVVLCSMVCRFFRLADTSVLVAAVKENHRVSSVKHGSG</sequence>
<evidence type="ECO:0000313" key="1">
    <source>
        <dbReference type="EnsemblMetazoa" id="AATE020226-PA.1"/>
    </source>
</evidence>
<accession>A0A182JLC9</accession>
<name>A0A182JLC9_ANOAO</name>
<proteinExistence type="predicted"/>
<reference evidence="1" key="1">
    <citation type="submission" date="2022-08" db="UniProtKB">
        <authorList>
            <consortium name="EnsemblMetazoa"/>
        </authorList>
    </citation>
    <scope>IDENTIFICATION</scope>
    <source>
        <strain evidence="1">EBRO</strain>
    </source>
</reference>
<dbReference type="EnsemblMetazoa" id="AATE020226-RA">
    <property type="protein sequence ID" value="AATE020226-PA.1"/>
    <property type="gene ID" value="AATE020226"/>
</dbReference>
<dbReference type="VEuPathDB" id="VectorBase:AATE020226"/>
<dbReference type="AlphaFoldDB" id="A0A182JLC9"/>
<organism evidence="1">
    <name type="scientific">Anopheles atroparvus</name>
    <name type="common">European mosquito</name>
    <dbReference type="NCBI Taxonomy" id="41427"/>
    <lineage>
        <taxon>Eukaryota</taxon>
        <taxon>Metazoa</taxon>
        <taxon>Ecdysozoa</taxon>
        <taxon>Arthropoda</taxon>
        <taxon>Hexapoda</taxon>
        <taxon>Insecta</taxon>
        <taxon>Pterygota</taxon>
        <taxon>Neoptera</taxon>
        <taxon>Endopterygota</taxon>
        <taxon>Diptera</taxon>
        <taxon>Nematocera</taxon>
        <taxon>Culicoidea</taxon>
        <taxon>Culicidae</taxon>
        <taxon>Anophelinae</taxon>
        <taxon>Anopheles</taxon>
    </lineage>
</organism>
<protein>
    <submittedName>
        <fullName evidence="1">Uncharacterized protein</fullName>
    </submittedName>
</protein>